<dbReference type="EMBL" id="VUJX02000018">
    <property type="protein sequence ID" value="KAL0929338.1"/>
    <property type="molecule type" value="Genomic_DNA"/>
</dbReference>
<comment type="caution">
    <text evidence="1">The sequence shown here is derived from an EMBL/GenBank/DDBJ whole genome shotgun (WGS) entry which is preliminary data.</text>
</comment>
<dbReference type="Proteomes" id="UP000805649">
    <property type="component" value="Unassembled WGS sequence"/>
</dbReference>
<gene>
    <name evidence="1" type="ORF">CTRU02_215694</name>
</gene>
<evidence type="ECO:0000313" key="2">
    <source>
        <dbReference type="Proteomes" id="UP000805649"/>
    </source>
</evidence>
<reference evidence="1 2" key="1">
    <citation type="journal article" date="2020" name="Phytopathology">
        <title>Genome Sequence Resources of Colletotrichum truncatum, C. plurivorum, C. musicola, and C. sojae: Four Species Pathogenic to Soybean (Glycine max).</title>
        <authorList>
            <person name="Rogerio F."/>
            <person name="Boufleur T.R."/>
            <person name="Ciampi-Guillardi M."/>
            <person name="Sukno S.A."/>
            <person name="Thon M.R."/>
            <person name="Massola Junior N.S."/>
            <person name="Baroncelli R."/>
        </authorList>
    </citation>
    <scope>NUCLEOTIDE SEQUENCE [LARGE SCALE GENOMIC DNA]</scope>
    <source>
        <strain evidence="1 2">CMES1059</strain>
    </source>
</reference>
<name>A0ACC3YBY6_COLTU</name>
<sequence>MGERTGSRVFQWVWSYVLMVRIKLTYGLHVSAVRVGEH</sequence>
<organism evidence="1 2">
    <name type="scientific">Colletotrichum truncatum</name>
    <name type="common">Anthracnose fungus</name>
    <name type="synonym">Colletotrichum capsici</name>
    <dbReference type="NCBI Taxonomy" id="5467"/>
    <lineage>
        <taxon>Eukaryota</taxon>
        <taxon>Fungi</taxon>
        <taxon>Dikarya</taxon>
        <taxon>Ascomycota</taxon>
        <taxon>Pezizomycotina</taxon>
        <taxon>Sordariomycetes</taxon>
        <taxon>Hypocreomycetidae</taxon>
        <taxon>Glomerellales</taxon>
        <taxon>Glomerellaceae</taxon>
        <taxon>Colletotrichum</taxon>
        <taxon>Colletotrichum truncatum species complex</taxon>
    </lineage>
</organism>
<evidence type="ECO:0000313" key="1">
    <source>
        <dbReference type="EMBL" id="KAL0929338.1"/>
    </source>
</evidence>
<proteinExistence type="predicted"/>
<accession>A0ACC3YBY6</accession>
<protein>
    <submittedName>
        <fullName evidence="1">Uncharacterized protein</fullName>
    </submittedName>
</protein>
<keyword evidence="2" id="KW-1185">Reference proteome</keyword>